<name>A0A0F5IWS6_9BACT</name>
<keyword evidence="5 6" id="KW-0472">Membrane</keyword>
<dbReference type="PANTHER" id="PTHR30250:SF26">
    <property type="entry name" value="PSMA PROTEIN"/>
    <property type="match status" value="1"/>
</dbReference>
<comment type="caution">
    <text evidence="7">The sequence shown here is derived from an EMBL/GenBank/DDBJ whole genome shotgun (WGS) entry which is preliminary data.</text>
</comment>
<organism evidence="7 8">
    <name type="scientific">Parabacteroides gordonii MS-1 = DSM 23371</name>
    <dbReference type="NCBI Taxonomy" id="1203610"/>
    <lineage>
        <taxon>Bacteria</taxon>
        <taxon>Pseudomonadati</taxon>
        <taxon>Bacteroidota</taxon>
        <taxon>Bacteroidia</taxon>
        <taxon>Bacteroidales</taxon>
        <taxon>Tannerellaceae</taxon>
        <taxon>Parabacteroides</taxon>
    </lineage>
</organism>
<feature type="transmembrane region" description="Helical" evidence="6">
    <location>
        <begin position="160"/>
        <end position="182"/>
    </location>
</feature>
<evidence type="ECO:0000256" key="1">
    <source>
        <dbReference type="ARBA" id="ARBA00004651"/>
    </source>
</evidence>
<feature type="transmembrane region" description="Helical" evidence="6">
    <location>
        <begin position="230"/>
        <end position="247"/>
    </location>
</feature>
<dbReference type="GO" id="GO:0005886">
    <property type="term" value="C:plasma membrane"/>
    <property type="evidence" value="ECO:0007669"/>
    <property type="project" value="UniProtKB-SubCell"/>
</dbReference>
<keyword evidence="8" id="KW-1185">Reference proteome</keyword>
<reference evidence="7 8" key="1">
    <citation type="submission" date="2013-04" db="EMBL/GenBank/DDBJ databases">
        <title>The Genome Sequence of Parabacteroides gordonii DSM 23371.</title>
        <authorList>
            <consortium name="The Broad Institute Genomics Platform"/>
            <person name="Earl A."/>
            <person name="Ward D."/>
            <person name="Feldgarden M."/>
            <person name="Gevers D."/>
            <person name="Martens E."/>
            <person name="Sakamoto M."/>
            <person name="Benno Y."/>
            <person name="Suzuki N."/>
            <person name="Matsunaga N."/>
            <person name="Koshihara K."/>
            <person name="Seki M."/>
            <person name="Komiya H."/>
            <person name="Walker B."/>
            <person name="Young S."/>
            <person name="Zeng Q."/>
            <person name="Gargeya S."/>
            <person name="Fitzgerald M."/>
            <person name="Haas B."/>
            <person name="Abouelleil A."/>
            <person name="Allen A.W."/>
            <person name="Alvarado L."/>
            <person name="Arachchi H.M."/>
            <person name="Berlin A.M."/>
            <person name="Chapman S.B."/>
            <person name="Gainer-Dewar J."/>
            <person name="Goldberg J."/>
            <person name="Griggs A."/>
            <person name="Gujja S."/>
            <person name="Hansen M."/>
            <person name="Howarth C."/>
            <person name="Imamovic A."/>
            <person name="Ireland A."/>
            <person name="Larimer J."/>
            <person name="McCowan C."/>
            <person name="Murphy C."/>
            <person name="Pearson M."/>
            <person name="Poon T.W."/>
            <person name="Priest M."/>
            <person name="Roberts A."/>
            <person name="Saif S."/>
            <person name="Shea T."/>
            <person name="Sisk P."/>
            <person name="Sykes S."/>
            <person name="Wortman J."/>
            <person name="Nusbaum C."/>
            <person name="Birren B."/>
        </authorList>
    </citation>
    <scope>NUCLEOTIDE SEQUENCE [LARGE SCALE GENOMIC DNA]</scope>
    <source>
        <strain evidence="7 8">MS-1</strain>
    </source>
</reference>
<accession>A0A0F5IWS6</accession>
<keyword evidence="4 6" id="KW-1133">Transmembrane helix</keyword>
<feature type="transmembrane region" description="Helical" evidence="6">
    <location>
        <begin position="314"/>
        <end position="338"/>
    </location>
</feature>
<feature type="transmembrane region" description="Helical" evidence="6">
    <location>
        <begin position="403"/>
        <end position="424"/>
    </location>
</feature>
<dbReference type="PATRIC" id="fig|1203610.3.peg.4738"/>
<proteinExistence type="predicted"/>
<dbReference type="PANTHER" id="PTHR30250">
    <property type="entry name" value="PST FAMILY PREDICTED COLANIC ACID TRANSPORTER"/>
    <property type="match status" value="1"/>
</dbReference>
<dbReference type="Proteomes" id="UP000033035">
    <property type="component" value="Unassembled WGS sequence"/>
</dbReference>
<feature type="transmembrane region" description="Helical" evidence="6">
    <location>
        <begin position="377"/>
        <end position="397"/>
    </location>
</feature>
<dbReference type="AlphaFoldDB" id="A0A0F5IWS6"/>
<evidence type="ECO:0000313" key="7">
    <source>
        <dbReference type="EMBL" id="KKB49582.1"/>
    </source>
</evidence>
<evidence type="ECO:0000256" key="2">
    <source>
        <dbReference type="ARBA" id="ARBA00022475"/>
    </source>
</evidence>
<keyword evidence="2" id="KW-1003">Cell membrane</keyword>
<comment type="subcellular location">
    <subcellularLocation>
        <location evidence="1">Cell membrane</location>
        <topology evidence="1">Multi-pass membrane protein</topology>
    </subcellularLocation>
</comment>
<feature type="transmembrane region" description="Helical" evidence="6">
    <location>
        <begin position="127"/>
        <end position="148"/>
    </location>
</feature>
<dbReference type="InterPro" id="IPR050833">
    <property type="entry name" value="Poly_Biosynth_Transport"/>
</dbReference>
<evidence type="ECO:0000256" key="5">
    <source>
        <dbReference type="ARBA" id="ARBA00023136"/>
    </source>
</evidence>
<dbReference type="RefSeq" id="WP_028728189.1">
    <property type="nucleotide sequence ID" value="NZ_AUAE01000027.1"/>
</dbReference>
<feature type="transmembrane region" description="Helical" evidence="6">
    <location>
        <begin position="44"/>
        <end position="66"/>
    </location>
</feature>
<feature type="transmembrane region" description="Helical" evidence="6">
    <location>
        <begin position="344"/>
        <end position="365"/>
    </location>
</feature>
<dbReference type="STRING" id="1203610.HMPREF1536_04647"/>
<feature type="transmembrane region" description="Helical" evidence="6">
    <location>
        <begin position="87"/>
        <end position="115"/>
    </location>
</feature>
<dbReference type="EMBL" id="AQHW01000025">
    <property type="protein sequence ID" value="KKB49582.1"/>
    <property type="molecule type" value="Genomic_DNA"/>
</dbReference>
<evidence type="ECO:0000256" key="3">
    <source>
        <dbReference type="ARBA" id="ARBA00022692"/>
    </source>
</evidence>
<feature type="transmembrane region" description="Helical" evidence="6">
    <location>
        <begin position="465"/>
        <end position="485"/>
    </location>
</feature>
<evidence type="ECO:0000256" key="6">
    <source>
        <dbReference type="SAM" id="Phobius"/>
    </source>
</evidence>
<feature type="transmembrane region" description="Helical" evidence="6">
    <location>
        <begin position="15"/>
        <end position="32"/>
    </location>
</feature>
<evidence type="ECO:0000313" key="8">
    <source>
        <dbReference type="Proteomes" id="UP000033035"/>
    </source>
</evidence>
<sequence length="509" mass="58060">MSDTSNNTRIAKNTLLLYFRMLFSMVVALYTSRVVLNTLGVEDFGIYNVVGGIVSMLSFFNSSMATSTQRFLNYEMGRNNDEGLRSVFINAVNAHYLIGIVTVIGLETVGLWFVYNKLNIPVEQFDAAVWVYHCSVLSLFVSIISTPYNAAIIANEQMGVYAYYSIVEVVLKLLIVYLLVVIPYNKLIVYGLLSLGVSLLMRILYNVYCIRNFTKCKYQWKWNVQLMKKMFFFSGWMLFGCISDMLSKQGVNVLINIFFGPVFNAARAIAVQVQAAINNFVTNFMTAVRPQIIKSYSAGEYLHMYRLVFSSSKLSFYLLFVLTTPVLIYTDFILQWWLKQVPEYCVLFTRLVLIELLISSAYVPIAQINLASGKIRNYQMAIAIIFLVTFILTYVLYKMEMPVYSTFVLSVVLAVVGLFVRVLILRRDNDFPARTYLAKIMLPLLPVSALSLVVPISIYNFVETSFLTFIANSVVGFLTSIVLIWKFGLDKTEKGFITEKILNRIKKNK</sequence>
<keyword evidence="3 6" id="KW-0812">Transmembrane</keyword>
<feature type="transmembrane region" description="Helical" evidence="6">
    <location>
        <begin position="253"/>
        <end position="270"/>
    </location>
</feature>
<gene>
    <name evidence="7" type="ORF">HMPREF1536_04647</name>
</gene>
<evidence type="ECO:0000256" key="4">
    <source>
        <dbReference type="ARBA" id="ARBA00022989"/>
    </source>
</evidence>
<protein>
    <recommendedName>
        <fullName evidence="9">Polysaccharide biosynthesis protein C-terminal domain-containing protein</fullName>
    </recommendedName>
</protein>
<evidence type="ECO:0008006" key="9">
    <source>
        <dbReference type="Google" id="ProtNLM"/>
    </source>
</evidence>
<feature type="transmembrane region" description="Helical" evidence="6">
    <location>
        <begin position="188"/>
        <end position="209"/>
    </location>
</feature>
<dbReference type="HOGENOM" id="CLU_040798_1_0_10"/>
<feature type="transmembrane region" description="Helical" evidence="6">
    <location>
        <begin position="436"/>
        <end position="459"/>
    </location>
</feature>